<dbReference type="PROSITE" id="PS51724">
    <property type="entry name" value="SPOR"/>
    <property type="match status" value="1"/>
</dbReference>
<keyword evidence="2" id="KW-0812">Transmembrane</keyword>
<feature type="compositionally biased region" description="Basic and acidic residues" evidence="1">
    <location>
        <begin position="15"/>
        <end position="28"/>
    </location>
</feature>
<reference evidence="4 5" key="1">
    <citation type="submission" date="2016-03" db="EMBL/GenBank/DDBJ databases">
        <title>Microsymbionts genomes from the relict species Vavilovia formosa (Stev.) Fed.</title>
        <authorList>
            <person name="Kopat V."/>
            <person name="Chirak E."/>
            <person name="Kimeklis A."/>
            <person name="Andronov E."/>
        </authorList>
    </citation>
    <scope>NUCLEOTIDE SEQUENCE [LARGE SCALE GENOMIC DNA]</scope>
    <source>
        <strain evidence="4 5">Vaf07</strain>
    </source>
</reference>
<dbReference type="SUPFAM" id="SSF110997">
    <property type="entry name" value="Sporulation related repeat"/>
    <property type="match status" value="1"/>
</dbReference>
<comment type="caution">
    <text evidence="4">The sequence shown here is derived from an EMBL/GenBank/DDBJ whole genome shotgun (WGS) entry which is preliminary data.</text>
</comment>
<feature type="domain" description="SPOR" evidence="3">
    <location>
        <begin position="411"/>
        <end position="496"/>
    </location>
</feature>
<evidence type="ECO:0000256" key="1">
    <source>
        <dbReference type="SAM" id="MobiDB-lite"/>
    </source>
</evidence>
<dbReference type="Proteomes" id="UP000076574">
    <property type="component" value="Unassembled WGS sequence"/>
</dbReference>
<dbReference type="AlphaFoldDB" id="A0A161R5P5"/>
<evidence type="ECO:0000256" key="2">
    <source>
        <dbReference type="SAM" id="Phobius"/>
    </source>
</evidence>
<protein>
    <recommendedName>
        <fullName evidence="3">SPOR domain-containing protein</fullName>
    </recommendedName>
</protein>
<feature type="region of interest" description="Disordered" evidence="1">
    <location>
        <begin position="1"/>
        <end position="193"/>
    </location>
</feature>
<dbReference type="InterPro" id="IPR007730">
    <property type="entry name" value="SPOR-like_dom"/>
</dbReference>
<evidence type="ECO:0000313" key="4">
    <source>
        <dbReference type="EMBL" id="KZD24491.1"/>
    </source>
</evidence>
<organism evidence="4 5">
    <name type="scientific">Tardiphaga robiniae</name>
    <dbReference type="NCBI Taxonomy" id="943830"/>
    <lineage>
        <taxon>Bacteria</taxon>
        <taxon>Pseudomonadati</taxon>
        <taxon>Pseudomonadota</taxon>
        <taxon>Alphaproteobacteria</taxon>
        <taxon>Hyphomicrobiales</taxon>
        <taxon>Nitrobacteraceae</taxon>
        <taxon>Tardiphaga</taxon>
    </lineage>
</organism>
<dbReference type="Gene3D" id="3.30.70.1070">
    <property type="entry name" value="Sporulation related repeat"/>
    <property type="match status" value="1"/>
</dbReference>
<feature type="compositionally biased region" description="Low complexity" evidence="1">
    <location>
        <begin position="133"/>
        <end position="142"/>
    </location>
</feature>
<feature type="compositionally biased region" description="Acidic residues" evidence="1">
    <location>
        <begin position="61"/>
        <end position="71"/>
    </location>
</feature>
<feature type="region of interest" description="Disordered" evidence="1">
    <location>
        <begin position="281"/>
        <end position="322"/>
    </location>
</feature>
<name>A0A161R5P5_9BRAD</name>
<accession>A0A161R5P5</accession>
<dbReference type="OrthoDB" id="7338235at2"/>
<dbReference type="RefSeq" id="WP_068730802.1">
    <property type="nucleotide sequence ID" value="NZ_LVYV01000003.1"/>
</dbReference>
<dbReference type="InterPro" id="IPR036680">
    <property type="entry name" value="SPOR-like_sf"/>
</dbReference>
<feature type="transmembrane region" description="Helical" evidence="2">
    <location>
        <begin position="196"/>
        <end position="216"/>
    </location>
</feature>
<keyword evidence="5" id="KW-1185">Reference proteome</keyword>
<dbReference type="GO" id="GO:0042834">
    <property type="term" value="F:peptidoglycan binding"/>
    <property type="evidence" value="ECO:0007669"/>
    <property type="project" value="InterPro"/>
</dbReference>
<keyword evidence="2" id="KW-0472">Membrane</keyword>
<evidence type="ECO:0000313" key="5">
    <source>
        <dbReference type="Proteomes" id="UP000076574"/>
    </source>
</evidence>
<keyword evidence="2" id="KW-1133">Transmembrane helix</keyword>
<dbReference type="STRING" id="943830.A4A58_21695"/>
<feature type="compositionally biased region" description="Polar residues" evidence="1">
    <location>
        <begin position="291"/>
        <end position="307"/>
    </location>
</feature>
<feature type="compositionally biased region" description="Basic and acidic residues" evidence="1">
    <location>
        <begin position="143"/>
        <end position="171"/>
    </location>
</feature>
<gene>
    <name evidence="4" type="ORF">A4A58_21695</name>
</gene>
<feature type="compositionally biased region" description="Low complexity" evidence="1">
    <location>
        <begin position="378"/>
        <end position="389"/>
    </location>
</feature>
<dbReference type="Pfam" id="PF05036">
    <property type="entry name" value="SPOR"/>
    <property type="match status" value="1"/>
</dbReference>
<feature type="region of interest" description="Disordered" evidence="1">
    <location>
        <begin position="378"/>
        <end position="424"/>
    </location>
</feature>
<evidence type="ECO:0000259" key="3">
    <source>
        <dbReference type="PROSITE" id="PS51724"/>
    </source>
</evidence>
<sequence length="496" mass="52355">MANRYQNRPFPTDDDYGRDAQSRTKGEGDPLAELARLIGQTDPFASNSRPAPAPSQAEPAYQDEPEYEEEPAQPGPPPWMQRAAAHEPQQQEFENLHPVQRYGAQHQEPQHLQPEADYHQAPAFAAHTDHQAQDYQGQYDQAHAPHDPNRYDDALYGHADGAKAQHPHDDQYQDDPYAYQDGYAEQEEAPKRRGGMATVAVVLALAVVGTGAAFAYRTFMGSARTGEPPVIKAEPGPNKIVPPSATAAADGKPIQDRLGGAAPERLVSREEQPVNVQDATKAGPRVVFPPLNQNANPPSTASVSPSNKPMVGNGAMQGDEPRKIRTFAVKGDQSDAAATPAARQAPARIAAPAAVPAAAPAAAPRATNANANASVNAPMSLSPQAAPPAAAAPPAPSRMASTNPTQQAPPVAPGGGYVVQVSSQRSEGDAQASFRALQTKFPSVLGSRAPLIKKADLGDKGTYYRAMVGPFGSQDEASQVCGNLKSAGGQCVVQRN</sequence>
<dbReference type="EMBL" id="LVYV01000003">
    <property type="protein sequence ID" value="KZD24491.1"/>
    <property type="molecule type" value="Genomic_DNA"/>
</dbReference>
<proteinExistence type="predicted"/>